<dbReference type="CDD" id="cd01949">
    <property type="entry name" value="GGDEF"/>
    <property type="match status" value="1"/>
</dbReference>
<reference evidence="3" key="2">
    <citation type="journal article" date="2021" name="PeerJ">
        <title>Extensive microbial diversity within the chicken gut microbiome revealed by metagenomics and culture.</title>
        <authorList>
            <person name="Gilroy R."/>
            <person name="Ravi A."/>
            <person name="Getino M."/>
            <person name="Pursley I."/>
            <person name="Horton D.L."/>
            <person name="Alikhan N.F."/>
            <person name="Baker D."/>
            <person name="Gharbi K."/>
            <person name="Hall N."/>
            <person name="Watson M."/>
            <person name="Adriaenssens E.M."/>
            <person name="Foster-Nyarko E."/>
            <person name="Jarju S."/>
            <person name="Secka A."/>
            <person name="Antonio M."/>
            <person name="Oren A."/>
            <person name="Chaudhuri R.R."/>
            <person name="La Ragione R."/>
            <person name="Hildebrand F."/>
            <person name="Pallen M.J."/>
        </authorList>
    </citation>
    <scope>NUCLEOTIDE SEQUENCE</scope>
    <source>
        <strain evidence="3">CHK152-2994</strain>
    </source>
</reference>
<reference evidence="3" key="1">
    <citation type="submission" date="2020-10" db="EMBL/GenBank/DDBJ databases">
        <authorList>
            <person name="Gilroy R."/>
        </authorList>
    </citation>
    <scope>NUCLEOTIDE SEQUENCE</scope>
    <source>
        <strain evidence="3">CHK152-2994</strain>
    </source>
</reference>
<proteinExistence type="predicted"/>
<dbReference type="SUPFAM" id="SSF55073">
    <property type="entry name" value="Nucleotide cyclase"/>
    <property type="match status" value="1"/>
</dbReference>
<name>A0A9D1FUA6_9BACT</name>
<dbReference type="SMART" id="SM00267">
    <property type="entry name" value="GGDEF"/>
    <property type="match status" value="1"/>
</dbReference>
<dbReference type="PROSITE" id="PS50887">
    <property type="entry name" value="GGDEF"/>
    <property type="match status" value="1"/>
</dbReference>
<protein>
    <submittedName>
        <fullName evidence="3">Diguanylate cyclase</fullName>
    </submittedName>
</protein>
<dbReference type="PANTHER" id="PTHR45138">
    <property type="entry name" value="REGULATORY COMPONENTS OF SENSORY TRANSDUCTION SYSTEM"/>
    <property type="match status" value="1"/>
</dbReference>
<dbReference type="Pfam" id="PF05226">
    <property type="entry name" value="CHASE2"/>
    <property type="match status" value="1"/>
</dbReference>
<dbReference type="InterPro" id="IPR043128">
    <property type="entry name" value="Rev_trsase/Diguanyl_cyclase"/>
</dbReference>
<evidence type="ECO:0000313" key="4">
    <source>
        <dbReference type="Proteomes" id="UP000824139"/>
    </source>
</evidence>
<comment type="caution">
    <text evidence="3">The sequence shown here is derived from an EMBL/GenBank/DDBJ whole genome shotgun (WGS) entry which is preliminary data.</text>
</comment>
<evidence type="ECO:0000259" key="2">
    <source>
        <dbReference type="PROSITE" id="PS50887"/>
    </source>
</evidence>
<evidence type="ECO:0000256" key="1">
    <source>
        <dbReference type="SAM" id="Phobius"/>
    </source>
</evidence>
<organism evidence="3 4">
    <name type="scientific">Candidatus Scatenecus faecavium</name>
    <dbReference type="NCBI Taxonomy" id="2840915"/>
    <lineage>
        <taxon>Bacteria</taxon>
        <taxon>Candidatus Scatenecus</taxon>
    </lineage>
</organism>
<dbReference type="InterPro" id="IPR050469">
    <property type="entry name" value="Diguanylate_Cyclase"/>
</dbReference>
<gene>
    <name evidence="3" type="ORF">IAD41_01310</name>
</gene>
<keyword evidence="1" id="KW-1133">Transmembrane helix</keyword>
<dbReference type="Proteomes" id="UP000824139">
    <property type="component" value="Unassembled WGS sequence"/>
</dbReference>
<dbReference type="GO" id="GO:0005886">
    <property type="term" value="C:plasma membrane"/>
    <property type="evidence" value="ECO:0007669"/>
    <property type="project" value="TreeGrafter"/>
</dbReference>
<dbReference type="AlphaFoldDB" id="A0A9D1FUA6"/>
<feature type="transmembrane region" description="Helical" evidence="1">
    <location>
        <begin position="347"/>
        <end position="364"/>
    </location>
</feature>
<dbReference type="GO" id="GO:0043709">
    <property type="term" value="P:cell adhesion involved in single-species biofilm formation"/>
    <property type="evidence" value="ECO:0007669"/>
    <property type="project" value="TreeGrafter"/>
</dbReference>
<dbReference type="InterPro" id="IPR029787">
    <property type="entry name" value="Nucleotide_cyclase"/>
</dbReference>
<keyword evidence="1" id="KW-0472">Membrane</keyword>
<dbReference type="GO" id="GO:1902201">
    <property type="term" value="P:negative regulation of bacterial-type flagellum-dependent cell motility"/>
    <property type="evidence" value="ECO:0007669"/>
    <property type="project" value="TreeGrafter"/>
</dbReference>
<feature type="transmembrane region" description="Helical" evidence="1">
    <location>
        <begin position="5"/>
        <end position="22"/>
    </location>
</feature>
<dbReference type="GO" id="GO:0052621">
    <property type="term" value="F:diguanylate cyclase activity"/>
    <property type="evidence" value="ECO:0007669"/>
    <property type="project" value="TreeGrafter"/>
</dbReference>
<accession>A0A9D1FUA6</accession>
<feature type="domain" description="GGDEF" evidence="2">
    <location>
        <begin position="464"/>
        <end position="595"/>
    </location>
</feature>
<dbReference type="FunFam" id="3.30.70.270:FF:000001">
    <property type="entry name" value="Diguanylate cyclase domain protein"/>
    <property type="match status" value="1"/>
</dbReference>
<dbReference type="SMART" id="SM01080">
    <property type="entry name" value="CHASE2"/>
    <property type="match status" value="1"/>
</dbReference>
<dbReference type="EMBL" id="DVJO01000029">
    <property type="protein sequence ID" value="HIS82229.1"/>
    <property type="molecule type" value="Genomic_DNA"/>
</dbReference>
<dbReference type="InterPro" id="IPR007890">
    <property type="entry name" value="CHASE2"/>
</dbReference>
<feature type="transmembrane region" description="Helical" evidence="1">
    <location>
        <begin position="371"/>
        <end position="390"/>
    </location>
</feature>
<keyword evidence="1" id="KW-0812">Transmembrane</keyword>
<sequence length="595" mass="67650">MLKKILYSIWFVLFCIAVFFSLKNTNFNSFIDMIENRTFDLRQNIMINANSKVPNKDIVIVAIDEATYEYILDHYGEWPLPRDIYVKLVEYLESQNPQIIAFDLMFVKSFKSAPQADTALINAMKKYKNLYTAMNLDNQPEDLRKPPELPEKLSVKVANYSDVSFEDLTFTNCRKILDGILEVSENIGMINVSRADDGILRKMPLFVKYHDKYYSQLGLKVAIDAINSREGNTIDPHNFVIDKDSNLLLGSRKIFLDNDGSAILNWYGANGVYDQVPMYKLIKVINGDAKDAGYDFKNKIIYFGTTASALFDIKTTPADKTVPGVEVQATFVNNLLDNNFIIKTDKAVTIFSGIILALLIGFCVMRIASAFTASFASVSIYFLYLLASYYAMKYFNIWLEVIYPLILSLLAFISAFIVKYLIKSRDFEQQYKLATTDGLTDLYNHRYFQEQMLMAVENSKRYGTEFSLIILDIDFFKKFNDTFGHQAGDAVLRQVAHTLKKNVRATDIVCRYGGEEMSIILPNTPKDEAYTTAQKICERVASNKIKLSNDKESNVTISLGVATFPHDGSTPSEIIDCADKRLYNAKHNGRNQVGE</sequence>
<evidence type="ECO:0000313" key="3">
    <source>
        <dbReference type="EMBL" id="HIS82229.1"/>
    </source>
</evidence>
<dbReference type="InterPro" id="IPR000160">
    <property type="entry name" value="GGDEF_dom"/>
</dbReference>
<feature type="transmembrane region" description="Helical" evidence="1">
    <location>
        <begin position="402"/>
        <end position="422"/>
    </location>
</feature>
<dbReference type="Gene3D" id="3.30.70.270">
    <property type="match status" value="1"/>
</dbReference>
<dbReference type="PANTHER" id="PTHR45138:SF9">
    <property type="entry name" value="DIGUANYLATE CYCLASE DGCM-RELATED"/>
    <property type="match status" value="1"/>
</dbReference>
<dbReference type="Pfam" id="PF00990">
    <property type="entry name" value="GGDEF"/>
    <property type="match status" value="1"/>
</dbReference>
<dbReference type="NCBIfam" id="TIGR00254">
    <property type="entry name" value="GGDEF"/>
    <property type="match status" value="1"/>
</dbReference>